<keyword evidence="1" id="KW-1133">Transmembrane helix</keyword>
<keyword evidence="1" id="KW-0812">Transmembrane</keyword>
<evidence type="ECO:0000313" key="3">
    <source>
        <dbReference type="Proteomes" id="UP000824249"/>
    </source>
</evidence>
<keyword evidence="1" id="KW-0472">Membrane</keyword>
<evidence type="ECO:0000313" key="2">
    <source>
        <dbReference type="EMBL" id="HIX46717.1"/>
    </source>
</evidence>
<reference evidence="2" key="1">
    <citation type="journal article" date="2021" name="PeerJ">
        <title>Extensive microbial diversity within the chicken gut microbiome revealed by metagenomics and culture.</title>
        <authorList>
            <person name="Gilroy R."/>
            <person name="Ravi A."/>
            <person name="Getino M."/>
            <person name="Pursley I."/>
            <person name="Horton D.L."/>
            <person name="Alikhan N.F."/>
            <person name="Baker D."/>
            <person name="Gharbi K."/>
            <person name="Hall N."/>
            <person name="Watson M."/>
            <person name="Adriaenssens E.M."/>
            <person name="Foster-Nyarko E."/>
            <person name="Jarju S."/>
            <person name="Secka A."/>
            <person name="Antonio M."/>
            <person name="Oren A."/>
            <person name="Chaudhuri R.R."/>
            <person name="La Ragione R."/>
            <person name="Hildebrand F."/>
            <person name="Pallen M.J."/>
        </authorList>
    </citation>
    <scope>NUCLEOTIDE SEQUENCE</scope>
    <source>
        <strain evidence="2">26628</strain>
    </source>
</reference>
<name>A0A9D2AQN2_9FIRM</name>
<organism evidence="2 3">
    <name type="scientific">Candidatus Borkfalkia faecigallinarum</name>
    <dbReference type="NCBI Taxonomy" id="2838509"/>
    <lineage>
        <taxon>Bacteria</taxon>
        <taxon>Bacillati</taxon>
        <taxon>Bacillota</taxon>
        <taxon>Clostridia</taxon>
        <taxon>Christensenellales</taxon>
        <taxon>Christensenellaceae</taxon>
        <taxon>Candidatus Borkfalkia</taxon>
    </lineage>
</organism>
<sequence>MEERELDLDDSADGKIRLRKNRGILPAEEGSPDEIIVDVPDFPLPQDKAGEGAAGGATFVAPAEAEAGYAAEREDRRARARRLYEEAEELYAAGELDAAGEKYLDSGALYGADWRPWFGVVRVQTRDFTDFSAIYDCQQAYDKALRRMKPEERAAIAARYVPGLERRAEDYAVRQERLNAEDERIRAEARPAVRREYRVALRLFAAVLLLFAAFAVAGGVLAGLINLVPGLQILIPAVVCLAVALVLLVVLAVCTNRFVRARIAKSRNARAGSTPQGEEARICAEAEEIVRSIIEDFTK</sequence>
<proteinExistence type="predicted"/>
<evidence type="ECO:0000256" key="1">
    <source>
        <dbReference type="SAM" id="Phobius"/>
    </source>
</evidence>
<protein>
    <submittedName>
        <fullName evidence="2">Uncharacterized protein</fullName>
    </submittedName>
</protein>
<feature type="transmembrane region" description="Helical" evidence="1">
    <location>
        <begin position="203"/>
        <end position="227"/>
    </location>
</feature>
<dbReference type="AlphaFoldDB" id="A0A9D2AQN2"/>
<reference evidence="2" key="2">
    <citation type="submission" date="2021-04" db="EMBL/GenBank/DDBJ databases">
        <authorList>
            <person name="Gilroy R."/>
        </authorList>
    </citation>
    <scope>NUCLEOTIDE SEQUENCE</scope>
    <source>
        <strain evidence="2">26628</strain>
    </source>
</reference>
<gene>
    <name evidence="2" type="ORF">H9737_03395</name>
</gene>
<dbReference type="EMBL" id="DXFD01000052">
    <property type="protein sequence ID" value="HIX46717.1"/>
    <property type="molecule type" value="Genomic_DNA"/>
</dbReference>
<accession>A0A9D2AQN2</accession>
<dbReference type="Proteomes" id="UP000824249">
    <property type="component" value="Unassembled WGS sequence"/>
</dbReference>
<comment type="caution">
    <text evidence="2">The sequence shown here is derived from an EMBL/GenBank/DDBJ whole genome shotgun (WGS) entry which is preliminary data.</text>
</comment>
<feature type="transmembrane region" description="Helical" evidence="1">
    <location>
        <begin position="233"/>
        <end position="259"/>
    </location>
</feature>